<feature type="transmembrane region" description="Helical" evidence="10">
    <location>
        <begin position="299"/>
        <end position="317"/>
    </location>
</feature>
<accession>A0A6B8VFZ9</accession>
<feature type="transmembrane region" description="Helical" evidence="10">
    <location>
        <begin position="100"/>
        <end position="122"/>
    </location>
</feature>
<name>A0A6B8VFZ9_9CORY</name>
<keyword evidence="9 10" id="KW-0472">Membrane</keyword>
<keyword evidence="8 10" id="KW-1133">Transmembrane helix</keyword>
<organism evidence="11 12">
    <name type="scientific">Corynebacterium kalinowskii</name>
    <dbReference type="NCBI Taxonomy" id="2675216"/>
    <lineage>
        <taxon>Bacteria</taxon>
        <taxon>Bacillati</taxon>
        <taxon>Actinomycetota</taxon>
        <taxon>Actinomycetes</taxon>
        <taxon>Mycobacteriales</taxon>
        <taxon>Corynebacteriaceae</taxon>
        <taxon>Corynebacterium</taxon>
    </lineage>
</organism>
<dbReference type="GO" id="GO:0004376">
    <property type="term" value="F:GPI mannosyltransferase activity"/>
    <property type="evidence" value="ECO:0007669"/>
    <property type="project" value="InterPro"/>
</dbReference>
<feature type="transmembrane region" description="Helical" evidence="10">
    <location>
        <begin position="212"/>
        <end position="230"/>
    </location>
</feature>
<keyword evidence="4" id="KW-0328">Glycosyltransferase</keyword>
<dbReference type="EMBL" id="CP046452">
    <property type="protein sequence ID" value="QGU03053.1"/>
    <property type="molecule type" value="Genomic_DNA"/>
</dbReference>
<evidence type="ECO:0000313" key="11">
    <source>
        <dbReference type="EMBL" id="QGU03053.1"/>
    </source>
</evidence>
<comment type="subcellular location">
    <subcellularLocation>
        <location evidence="1">Endoplasmic reticulum membrane</location>
        <topology evidence="1">Multi-pass membrane protein</topology>
    </subcellularLocation>
</comment>
<feature type="transmembrane region" description="Helical" evidence="10">
    <location>
        <begin position="273"/>
        <end position="292"/>
    </location>
</feature>
<evidence type="ECO:0000256" key="8">
    <source>
        <dbReference type="ARBA" id="ARBA00022989"/>
    </source>
</evidence>
<evidence type="ECO:0000256" key="6">
    <source>
        <dbReference type="ARBA" id="ARBA00022692"/>
    </source>
</evidence>
<feature type="transmembrane region" description="Helical" evidence="10">
    <location>
        <begin position="152"/>
        <end position="170"/>
    </location>
</feature>
<evidence type="ECO:0008006" key="13">
    <source>
        <dbReference type="Google" id="ProtNLM"/>
    </source>
</evidence>
<evidence type="ECO:0000256" key="10">
    <source>
        <dbReference type="SAM" id="Phobius"/>
    </source>
</evidence>
<keyword evidence="3" id="KW-0337">GPI-anchor biosynthesis</keyword>
<feature type="transmembrane region" description="Helical" evidence="10">
    <location>
        <begin position="176"/>
        <end position="205"/>
    </location>
</feature>
<dbReference type="GO" id="GO:0006506">
    <property type="term" value="P:GPI anchor biosynthetic process"/>
    <property type="evidence" value="ECO:0007669"/>
    <property type="project" value="UniProtKB-UniPathway"/>
</dbReference>
<proteinExistence type="predicted"/>
<protein>
    <recommendedName>
        <fullName evidence="13">Glycosyltransferase RgtA/B/C/D-like domain-containing protein</fullName>
    </recommendedName>
</protein>
<gene>
    <name evidence="11" type="ORF">CKALI_11020</name>
</gene>
<evidence type="ECO:0000256" key="3">
    <source>
        <dbReference type="ARBA" id="ARBA00022502"/>
    </source>
</evidence>
<feature type="transmembrane region" description="Helical" evidence="10">
    <location>
        <begin position="12"/>
        <end position="31"/>
    </location>
</feature>
<comment type="pathway">
    <text evidence="2">Glycolipid biosynthesis; glycosylphosphatidylinositol-anchor biosynthesis.</text>
</comment>
<evidence type="ECO:0000256" key="2">
    <source>
        <dbReference type="ARBA" id="ARBA00004687"/>
    </source>
</evidence>
<dbReference type="RefSeq" id="WP_156193378.1">
    <property type="nucleotide sequence ID" value="NZ_CP046452.1"/>
</dbReference>
<dbReference type="InterPro" id="IPR007315">
    <property type="entry name" value="PIG-V/Gpi18"/>
</dbReference>
<keyword evidence="7" id="KW-0256">Endoplasmic reticulum</keyword>
<feature type="transmembrane region" description="Helical" evidence="10">
    <location>
        <begin position="348"/>
        <end position="367"/>
    </location>
</feature>
<evidence type="ECO:0000256" key="9">
    <source>
        <dbReference type="ARBA" id="ARBA00023136"/>
    </source>
</evidence>
<evidence type="ECO:0000256" key="1">
    <source>
        <dbReference type="ARBA" id="ARBA00004477"/>
    </source>
</evidence>
<keyword evidence="12" id="KW-1185">Reference proteome</keyword>
<dbReference type="PANTHER" id="PTHR12468">
    <property type="entry name" value="GPI MANNOSYLTRANSFERASE 2"/>
    <property type="match status" value="1"/>
</dbReference>
<evidence type="ECO:0000256" key="7">
    <source>
        <dbReference type="ARBA" id="ARBA00022824"/>
    </source>
</evidence>
<evidence type="ECO:0000256" key="5">
    <source>
        <dbReference type="ARBA" id="ARBA00022679"/>
    </source>
</evidence>
<dbReference type="GO" id="GO:0016020">
    <property type="term" value="C:membrane"/>
    <property type="evidence" value="ECO:0007669"/>
    <property type="project" value="GOC"/>
</dbReference>
<dbReference type="Proteomes" id="UP000427071">
    <property type="component" value="Chromosome"/>
</dbReference>
<dbReference type="KEGG" id="ckw:CKALI_11020"/>
<feature type="transmembrane region" description="Helical" evidence="10">
    <location>
        <begin position="75"/>
        <end position="93"/>
    </location>
</feature>
<keyword evidence="6 10" id="KW-0812">Transmembrane</keyword>
<sequence>MESVTSRRLTKELWFFAVAIFAGVSALRLYIVSWLADAKGHTLEKVLTRWDAVHYMGIANGGYFENMDPNALDGFHSRLAFFPLFPFLLRILHETTGLEYFWAGFLINCIAGALMVAAVMAVVKHMGWGKWVQAVAGVAVAGAPMALTYNMVYTEALFGALSLWALWAMLERRWFLAGALVFFTGLTRLTAVDLWVVFLVVVVAWGLRSWKAWAALVLSPLGMVAYIMFVNSHTADVGGYFGIQKKGWGSAFDLGRSTWEYLTWIFNRNSDSWIVLVGLSIVLAVVLVVFSFGKMPWPVWLFGFGVAMNVILSDGTFTARPRLLLPVTICLLPLAMAYARSFDRIRGVVGMAVWVVVGAVISVHPLISTGWAI</sequence>
<dbReference type="AlphaFoldDB" id="A0A6B8VFZ9"/>
<evidence type="ECO:0000313" key="12">
    <source>
        <dbReference type="Proteomes" id="UP000427071"/>
    </source>
</evidence>
<keyword evidence="5" id="KW-0808">Transferase</keyword>
<dbReference type="GO" id="GO:0000009">
    <property type="term" value="F:alpha-1,6-mannosyltransferase activity"/>
    <property type="evidence" value="ECO:0007669"/>
    <property type="project" value="InterPro"/>
</dbReference>
<dbReference type="UniPathway" id="UPA00196"/>
<evidence type="ECO:0000256" key="4">
    <source>
        <dbReference type="ARBA" id="ARBA00022676"/>
    </source>
</evidence>
<dbReference type="PANTHER" id="PTHR12468:SF2">
    <property type="entry name" value="GPI MANNOSYLTRANSFERASE 2"/>
    <property type="match status" value="1"/>
</dbReference>
<reference evidence="12" key="1">
    <citation type="submission" date="2019-11" db="EMBL/GenBank/DDBJ databases">
        <title>Complete genome sequence of Corynebacterium kalinowskii 1959, a novel Corynebacterium species isolated from soil of a small paddock in Vilsendorf, Germany.</title>
        <authorList>
            <person name="Schaffert L."/>
            <person name="Ruwe M."/>
            <person name="Milse J."/>
            <person name="Hanuschka K."/>
            <person name="Ortseifen V."/>
            <person name="Droste J."/>
            <person name="Brandt D."/>
            <person name="Schlueter L."/>
            <person name="Kutter Y."/>
            <person name="Vinke S."/>
            <person name="Viehoefer P."/>
            <person name="Jacob L."/>
            <person name="Luebke N.-C."/>
            <person name="Schulte-Berndt E."/>
            <person name="Hain C."/>
            <person name="Linder M."/>
            <person name="Schmidt P."/>
            <person name="Wollenschlaeger L."/>
            <person name="Luttermann T."/>
            <person name="Thieme E."/>
            <person name="Hassa J."/>
            <person name="Haak M."/>
            <person name="Wittchen M."/>
            <person name="Mentz A."/>
            <person name="Persicke M."/>
            <person name="Busche T."/>
            <person name="Ruckert C."/>
        </authorList>
    </citation>
    <scope>NUCLEOTIDE SEQUENCE [LARGE SCALE GENOMIC DNA]</scope>
    <source>
        <strain evidence="12">1959</strain>
    </source>
</reference>